<keyword evidence="11" id="KW-0406">Ion transport</keyword>
<evidence type="ECO:0000256" key="5">
    <source>
        <dbReference type="ARBA" id="ARBA00022568"/>
    </source>
</evidence>
<evidence type="ECO:0000256" key="1">
    <source>
        <dbReference type="ARBA" id="ARBA00004115"/>
    </source>
</evidence>
<evidence type="ECO:0000256" key="2">
    <source>
        <dbReference type="ARBA" id="ARBA00006833"/>
    </source>
</evidence>
<name>A0A8S9YRM2_9TREM</name>
<comment type="similarity">
    <text evidence="2">Belongs to the SARAF family.</text>
</comment>
<feature type="transmembrane region" description="Helical" evidence="15">
    <location>
        <begin position="190"/>
        <end position="211"/>
    </location>
</feature>
<evidence type="ECO:0000256" key="6">
    <source>
        <dbReference type="ARBA" id="ARBA00022692"/>
    </source>
</evidence>
<dbReference type="Pfam" id="PF06682">
    <property type="entry name" value="SARAF"/>
    <property type="match status" value="1"/>
</dbReference>
<keyword evidence="8" id="KW-0256">Endoplasmic reticulum</keyword>
<feature type="compositionally biased region" description="Polar residues" evidence="14">
    <location>
        <begin position="369"/>
        <end position="380"/>
    </location>
</feature>
<dbReference type="AlphaFoldDB" id="A0A8S9YRM2"/>
<evidence type="ECO:0000313" key="16">
    <source>
        <dbReference type="EMBL" id="KAF7255693.1"/>
    </source>
</evidence>
<dbReference type="GO" id="GO:0005789">
    <property type="term" value="C:endoplasmic reticulum membrane"/>
    <property type="evidence" value="ECO:0007669"/>
    <property type="project" value="UniProtKB-SubCell"/>
</dbReference>
<dbReference type="PANTHER" id="PTHR15929:SF0">
    <property type="entry name" value="STORE-OPERATED CALCIUM ENTRY-ASSOCIATED REGULATORY FACTOR"/>
    <property type="match status" value="1"/>
</dbReference>
<evidence type="ECO:0000256" key="3">
    <source>
        <dbReference type="ARBA" id="ARBA00016584"/>
    </source>
</evidence>
<evidence type="ECO:0000256" key="9">
    <source>
        <dbReference type="ARBA" id="ARBA00022837"/>
    </source>
</evidence>
<sequence length="380" mass="43150">MLSLQVSFYSDLKVIKEFSGYPSLIHYTQIVYSMDKNHRSKMILLMLEFFALLIFTFSESEASRSRILLRDVKTLTFHRGSYTTSAKGLSIPELQCVGGSASGNPDYYPPTAQCYNRGFDGHDVQWECKAELHKGVRFGRTVVSCEGFAHPNDEYVYAGSCGLNYELEFTKDHSNKRKLLYSLWESSFPYWSYAPLLGFFLLAVAIWFFCLRNVNEYPTPIGFERNAEPAPPSAPYPMDDPPNYEEATRGRFSPFADHTARQRAVPTTRLKYGWRAPSTSCSSDPQFCRPQYTTESSGSWLSNGLAAGAGFLGGYFFGSRDRNHSYTTTTTTRRNRLYPDIQDDTVWRSSSPSSHSQPHHHQDDDSGSYVATTFAKTTRR</sequence>
<keyword evidence="9" id="KW-0106">Calcium</keyword>
<keyword evidence="6 15" id="KW-0812">Transmembrane</keyword>
<evidence type="ECO:0000256" key="15">
    <source>
        <dbReference type="SAM" id="Phobius"/>
    </source>
</evidence>
<keyword evidence="5" id="KW-0109">Calcium transport</keyword>
<dbReference type="InterPro" id="IPR009567">
    <property type="entry name" value="SARAF"/>
</dbReference>
<evidence type="ECO:0000256" key="11">
    <source>
        <dbReference type="ARBA" id="ARBA00023065"/>
    </source>
</evidence>
<keyword evidence="12 15" id="KW-0472">Membrane</keyword>
<keyword evidence="10 15" id="KW-1133">Transmembrane helix</keyword>
<evidence type="ECO:0000256" key="10">
    <source>
        <dbReference type="ARBA" id="ARBA00022989"/>
    </source>
</evidence>
<protein>
    <recommendedName>
        <fullName evidence="3">Store-operated calcium entry-associated regulatory factor</fullName>
    </recommendedName>
    <alternativeName>
        <fullName evidence="13">Transmembrane protein 66</fullName>
    </alternativeName>
</protein>
<gene>
    <name evidence="16" type="ORF">EG68_07271</name>
</gene>
<evidence type="ECO:0000256" key="8">
    <source>
        <dbReference type="ARBA" id="ARBA00022824"/>
    </source>
</evidence>
<evidence type="ECO:0000256" key="7">
    <source>
        <dbReference type="ARBA" id="ARBA00022729"/>
    </source>
</evidence>
<dbReference type="PANTHER" id="PTHR15929">
    <property type="entry name" value="STORE-OPERATED CALCIUM ENTRY-ASSOCIATED REGULATORY FACTOR"/>
    <property type="match status" value="1"/>
</dbReference>
<accession>A0A8S9YRM2</accession>
<dbReference type="GO" id="GO:0006816">
    <property type="term" value="P:calcium ion transport"/>
    <property type="evidence" value="ECO:0007669"/>
    <property type="project" value="UniProtKB-KW"/>
</dbReference>
<evidence type="ECO:0000256" key="12">
    <source>
        <dbReference type="ARBA" id="ARBA00023136"/>
    </source>
</evidence>
<reference evidence="16" key="1">
    <citation type="submission" date="2019-07" db="EMBL/GenBank/DDBJ databases">
        <title>Annotation for the trematode Paragonimus miyazaki's.</title>
        <authorList>
            <person name="Choi Y.-J."/>
        </authorList>
    </citation>
    <scope>NUCLEOTIDE SEQUENCE</scope>
    <source>
        <strain evidence="16">Japan</strain>
    </source>
</reference>
<keyword evidence="17" id="KW-1185">Reference proteome</keyword>
<dbReference type="GO" id="GO:2001256">
    <property type="term" value="P:regulation of store-operated calcium entry"/>
    <property type="evidence" value="ECO:0007669"/>
    <property type="project" value="InterPro"/>
</dbReference>
<proteinExistence type="inferred from homology"/>
<dbReference type="Proteomes" id="UP000822476">
    <property type="component" value="Unassembled WGS sequence"/>
</dbReference>
<evidence type="ECO:0000256" key="14">
    <source>
        <dbReference type="SAM" id="MobiDB-lite"/>
    </source>
</evidence>
<comment type="caution">
    <text evidence="16">The sequence shown here is derived from an EMBL/GenBank/DDBJ whole genome shotgun (WGS) entry which is preliminary data.</text>
</comment>
<evidence type="ECO:0000313" key="17">
    <source>
        <dbReference type="Proteomes" id="UP000822476"/>
    </source>
</evidence>
<feature type="region of interest" description="Disordered" evidence="14">
    <location>
        <begin position="325"/>
        <end position="380"/>
    </location>
</feature>
<dbReference type="OrthoDB" id="20303at2759"/>
<keyword evidence="4" id="KW-0813">Transport</keyword>
<keyword evidence="7" id="KW-0732">Signal</keyword>
<evidence type="ECO:0000256" key="13">
    <source>
        <dbReference type="ARBA" id="ARBA00031116"/>
    </source>
</evidence>
<comment type="subcellular location">
    <subcellularLocation>
        <location evidence="1">Endoplasmic reticulum membrane</location>
        <topology evidence="1">Single-pass type I membrane protein</topology>
    </subcellularLocation>
</comment>
<evidence type="ECO:0000256" key="4">
    <source>
        <dbReference type="ARBA" id="ARBA00022448"/>
    </source>
</evidence>
<dbReference type="EMBL" id="JTDE01003745">
    <property type="protein sequence ID" value="KAF7255693.1"/>
    <property type="molecule type" value="Genomic_DNA"/>
</dbReference>
<organism evidence="16 17">
    <name type="scientific">Paragonimus skrjabini miyazakii</name>
    <dbReference type="NCBI Taxonomy" id="59628"/>
    <lineage>
        <taxon>Eukaryota</taxon>
        <taxon>Metazoa</taxon>
        <taxon>Spiralia</taxon>
        <taxon>Lophotrochozoa</taxon>
        <taxon>Platyhelminthes</taxon>
        <taxon>Trematoda</taxon>
        <taxon>Digenea</taxon>
        <taxon>Plagiorchiida</taxon>
        <taxon>Troglotremata</taxon>
        <taxon>Troglotrematidae</taxon>
        <taxon>Paragonimus</taxon>
    </lineage>
</organism>